<reference evidence="6 7" key="1">
    <citation type="submission" date="2020-12" db="EMBL/GenBank/DDBJ databases">
        <title>Novel Thalassolituus-related marine hydrocarbonoclastic bacteria mediated algae-derived hydrocarbons mineralization in twilight zone of the northern South China Sea.</title>
        <authorList>
            <person name="Dong C."/>
        </authorList>
    </citation>
    <scope>NUCLEOTIDE SEQUENCE [LARGE SCALE GENOMIC DNA]</scope>
    <source>
        <strain evidence="6 7">IMCC1826</strain>
    </source>
</reference>
<dbReference type="PANTHER" id="PTHR36438:SF1">
    <property type="entry name" value="IRON-SULFUR CLUSTER REPAIR PROTEIN YTFE"/>
    <property type="match status" value="1"/>
</dbReference>
<keyword evidence="7" id="KW-1185">Reference proteome</keyword>
<dbReference type="Gene3D" id="1.20.120.520">
    <property type="entry name" value="nmb1532 protein domain like"/>
    <property type="match status" value="1"/>
</dbReference>
<name>A0ABS7ZPU2_9GAMM</name>
<keyword evidence="3" id="KW-0479">Metal-binding</keyword>
<organism evidence="6 7">
    <name type="scientific">Thalassolituus marinus</name>
    <dbReference type="NCBI Taxonomy" id="671053"/>
    <lineage>
        <taxon>Bacteria</taxon>
        <taxon>Pseudomonadati</taxon>
        <taxon>Pseudomonadota</taxon>
        <taxon>Gammaproteobacteria</taxon>
        <taxon>Oceanospirillales</taxon>
        <taxon>Oceanospirillaceae</taxon>
        <taxon>Thalassolituus</taxon>
    </lineage>
</organism>
<accession>A0ABS7ZPU2</accession>
<feature type="domain" description="Hemerythrin-like" evidence="5">
    <location>
        <begin position="77"/>
        <end position="208"/>
    </location>
</feature>
<evidence type="ECO:0000256" key="2">
    <source>
        <dbReference type="ARBA" id="ARBA00022490"/>
    </source>
</evidence>
<comment type="caution">
    <text evidence="6">The sequence shown here is derived from an EMBL/GenBank/DDBJ whole genome shotgun (WGS) entry which is preliminary data.</text>
</comment>
<evidence type="ECO:0000313" key="7">
    <source>
        <dbReference type="Proteomes" id="UP000714380"/>
    </source>
</evidence>
<dbReference type="RefSeq" id="WP_225674007.1">
    <property type="nucleotide sequence ID" value="NZ_JAEDAH010000043.1"/>
</dbReference>
<dbReference type="NCBIfam" id="NF008221">
    <property type="entry name" value="PRK10992.1"/>
    <property type="match status" value="1"/>
</dbReference>
<gene>
    <name evidence="6" type="primary">ytfE</name>
    <name evidence="6" type="ORF">I9W95_08905</name>
</gene>
<evidence type="ECO:0000256" key="1">
    <source>
        <dbReference type="ARBA" id="ARBA00004496"/>
    </source>
</evidence>
<sequence length="227" mass="25239">MEMLQRPLCEVATSVPGASGILRTFNINFCTQGDVSLAQALQSCGADVQEVTGKILSVADETDIKDWSEYSSKELISYILERFHERHRQQLPELIMLATKVERVHSDSSACPHGLSALLRDVKADLENHMQKEEQILFPMLAGGMYPGGPISVMQGEHDDHLQTIADILRITNELQLPSGACTSWRNLYLGLTGLIDDLMEHITLENYFLFVPGRQVRDGSCCGCCQ</sequence>
<dbReference type="Pfam" id="PF01814">
    <property type="entry name" value="Hemerythrin"/>
    <property type="match status" value="1"/>
</dbReference>
<dbReference type="CDD" id="cd12108">
    <property type="entry name" value="Hr-like"/>
    <property type="match status" value="1"/>
</dbReference>
<dbReference type="Pfam" id="PF04405">
    <property type="entry name" value="ScdA_N"/>
    <property type="match status" value="1"/>
</dbReference>
<proteinExistence type="predicted"/>
<evidence type="ECO:0000259" key="5">
    <source>
        <dbReference type="Pfam" id="PF01814"/>
    </source>
</evidence>
<evidence type="ECO:0000256" key="3">
    <source>
        <dbReference type="ARBA" id="ARBA00022723"/>
    </source>
</evidence>
<keyword evidence="4" id="KW-0408">Iron</keyword>
<keyword evidence="2" id="KW-0963">Cytoplasm</keyword>
<dbReference type="InterPro" id="IPR012312">
    <property type="entry name" value="Hemerythrin-like"/>
</dbReference>
<dbReference type="PANTHER" id="PTHR36438">
    <property type="entry name" value="IRON-SULFUR CLUSTER REPAIR PROTEIN YTFE"/>
    <property type="match status" value="1"/>
</dbReference>
<dbReference type="Proteomes" id="UP000714380">
    <property type="component" value="Unassembled WGS sequence"/>
</dbReference>
<dbReference type="EMBL" id="JAEDAH010000043">
    <property type="protein sequence ID" value="MCA6063726.1"/>
    <property type="molecule type" value="Genomic_DNA"/>
</dbReference>
<evidence type="ECO:0000313" key="6">
    <source>
        <dbReference type="EMBL" id="MCA6063726.1"/>
    </source>
</evidence>
<protein>
    <submittedName>
        <fullName evidence="6">Iron-sulfur cluster repair protein YtfE</fullName>
    </submittedName>
</protein>
<comment type="subcellular location">
    <subcellularLocation>
        <location evidence="1">Cytoplasm</location>
    </subcellularLocation>
</comment>
<evidence type="ECO:0000256" key="4">
    <source>
        <dbReference type="ARBA" id="ARBA00023004"/>
    </source>
</evidence>
<dbReference type="InterPro" id="IPR019903">
    <property type="entry name" value="RIC_family"/>
</dbReference>